<dbReference type="EMBL" id="JASJQH010001374">
    <property type="protein sequence ID" value="KAK9761472.1"/>
    <property type="molecule type" value="Genomic_DNA"/>
</dbReference>
<evidence type="ECO:0000313" key="5">
    <source>
        <dbReference type="Proteomes" id="UP001479436"/>
    </source>
</evidence>
<evidence type="ECO:0000259" key="2">
    <source>
        <dbReference type="Pfam" id="PF01624"/>
    </source>
</evidence>
<sequence length="317" mass="36887">MSFKRYYLPLKGRVELPFLLAYRRTKFPVTLNDTSFYIRNSYSIRRFITTGNTVRNPIEEEEFEAKTTKRKRKKNVRINLDDFLKGSTITTSNESSEKDPAEEPQTLLEDPQPIEESELDMPGTKLLRLVREYQLNNPQYVLLTRVGDFYELYYEQADEIGPLLDITVIDRQFKKQKVKFTGFPARHLEKYLEMLVSKLGKSVAMCEQFQDPVTKYYSRRVSRIITPGTLINEQFLDPCEHNYLLSVEGDVDSNSMGLAWVDLSTGDFMVEESSPKSFLSDLARIQPREIVLNESLKAETHPMHQLIQKTASYLTTY</sequence>
<protein>
    <submittedName>
        <fullName evidence="4">MutS protein 1</fullName>
    </submittedName>
</protein>
<evidence type="ECO:0000313" key="4">
    <source>
        <dbReference type="EMBL" id="KAK9761472.1"/>
    </source>
</evidence>
<dbReference type="InterPro" id="IPR016151">
    <property type="entry name" value="DNA_mismatch_repair_MutS_N"/>
</dbReference>
<proteinExistence type="predicted"/>
<reference evidence="4 5" key="1">
    <citation type="submission" date="2023-04" db="EMBL/GenBank/DDBJ databases">
        <title>Genome of Basidiobolus ranarum AG-B5.</title>
        <authorList>
            <person name="Stajich J.E."/>
            <person name="Carter-House D."/>
            <person name="Gryganskyi A."/>
        </authorList>
    </citation>
    <scope>NUCLEOTIDE SEQUENCE [LARGE SCALE GENOMIC DNA]</scope>
    <source>
        <strain evidence="4 5">AG-B5</strain>
    </source>
</reference>
<dbReference type="Gene3D" id="3.30.420.110">
    <property type="entry name" value="MutS, connector domain"/>
    <property type="match status" value="1"/>
</dbReference>
<feature type="non-terminal residue" evidence="4">
    <location>
        <position position="317"/>
    </location>
</feature>
<dbReference type="SUPFAM" id="SSF55271">
    <property type="entry name" value="DNA repair protein MutS, domain I"/>
    <property type="match status" value="1"/>
</dbReference>
<dbReference type="Pfam" id="PF01624">
    <property type="entry name" value="MutS_I"/>
    <property type="match status" value="1"/>
</dbReference>
<organism evidence="4 5">
    <name type="scientific">Basidiobolus ranarum</name>
    <dbReference type="NCBI Taxonomy" id="34480"/>
    <lineage>
        <taxon>Eukaryota</taxon>
        <taxon>Fungi</taxon>
        <taxon>Fungi incertae sedis</taxon>
        <taxon>Zoopagomycota</taxon>
        <taxon>Entomophthoromycotina</taxon>
        <taxon>Basidiobolomycetes</taxon>
        <taxon>Basidiobolales</taxon>
        <taxon>Basidiobolaceae</taxon>
        <taxon>Basidiobolus</taxon>
    </lineage>
</organism>
<dbReference type="InterPro" id="IPR036678">
    <property type="entry name" value="MutS_con_dom_sf"/>
</dbReference>
<keyword evidence="5" id="KW-1185">Reference proteome</keyword>
<feature type="domain" description="DNA mismatch repair protein MutS connector" evidence="3">
    <location>
        <begin position="242"/>
        <end position="301"/>
    </location>
</feature>
<evidence type="ECO:0000256" key="1">
    <source>
        <dbReference type="SAM" id="MobiDB-lite"/>
    </source>
</evidence>
<name>A0ABR2WJ06_9FUNG</name>
<gene>
    <name evidence="4" type="primary">msh1_2</name>
    <name evidence="4" type="ORF">K7432_013607</name>
</gene>
<accession>A0ABR2WJ06</accession>
<dbReference type="SUPFAM" id="SSF53150">
    <property type="entry name" value="DNA repair protein MutS, domain II"/>
    <property type="match status" value="1"/>
</dbReference>
<comment type="caution">
    <text evidence="4">The sequence shown here is derived from an EMBL/GenBank/DDBJ whole genome shotgun (WGS) entry which is preliminary data.</text>
</comment>
<feature type="domain" description="DNA mismatch repair protein MutS-like N-terminal" evidence="2">
    <location>
        <begin position="128"/>
        <end position="233"/>
    </location>
</feature>
<dbReference type="Gene3D" id="3.40.1170.10">
    <property type="entry name" value="DNA repair protein MutS, domain I"/>
    <property type="match status" value="1"/>
</dbReference>
<dbReference type="InterPro" id="IPR007695">
    <property type="entry name" value="DNA_mismatch_repair_MutS-lik_N"/>
</dbReference>
<feature type="region of interest" description="Disordered" evidence="1">
    <location>
        <begin position="88"/>
        <end position="117"/>
    </location>
</feature>
<dbReference type="InterPro" id="IPR007860">
    <property type="entry name" value="DNA_mmatch_repair_MutS_con_dom"/>
</dbReference>
<dbReference type="Pfam" id="PF05188">
    <property type="entry name" value="MutS_II"/>
    <property type="match status" value="1"/>
</dbReference>
<dbReference type="Proteomes" id="UP001479436">
    <property type="component" value="Unassembled WGS sequence"/>
</dbReference>
<evidence type="ECO:0000259" key="3">
    <source>
        <dbReference type="Pfam" id="PF05188"/>
    </source>
</evidence>